<evidence type="ECO:0000313" key="2">
    <source>
        <dbReference type="EMBL" id="OEL29296.1"/>
    </source>
</evidence>
<organism evidence="2 3">
    <name type="scientific">Dichanthelium oligosanthes</name>
    <dbReference type="NCBI Taxonomy" id="888268"/>
    <lineage>
        <taxon>Eukaryota</taxon>
        <taxon>Viridiplantae</taxon>
        <taxon>Streptophyta</taxon>
        <taxon>Embryophyta</taxon>
        <taxon>Tracheophyta</taxon>
        <taxon>Spermatophyta</taxon>
        <taxon>Magnoliopsida</taxon>
        <taxon>Liliopsida</taxon>
        <taxon>Poales</taxon>
        <taxon>Poaceae</taxon>
        <taxon>PACMAD clade</taxon>
        <taxon>Panicoideae</taxon>
        <taxon>Panicodae</taxon>
        <taxon>Paniceae</taxon>
        <taxon>Dichantheliinae</taxon>
        <taxon>Dichanthelium</taxon>
    </lineage>
</organism>
<name>A0A1E5VVZ4_9POAL</name>
<dbReference type="AlphaFoldDB" id="A0A1E5VVZ4"/>
<comment type="caution">
    <text evidence="2">The sequence shown here is derived from an EMBL/GenBank/DDBJ whole genome shotgun (WGS) entry which is preliminary data.</text>
</comment>
<evidence type="ECO:0000256" key="1">
    <source>
        <dbReference type="SAM" id="MobiDB-lite"/>
    </source>
</evidence>
<reference evidence="2 3" key="1">
    <citation type="submission" date="2016-09" db="EMBL/GenBank/DDBJ databases">
        <title>The draft genome of Dichanthelium oligosanthes: A C3 panicoid grass species.</title>
        <authorList>
            <person name="Studer A.J."/>
            <person name="Schnable J.C."/>
            <person name="Brutnell T.P."/>
        </authorList>
    </citation>
    <scope>NUCLEOTIDE SEQUENCE [LARGE SCALE GENOMIC DNA]</scope>
    <source>
        <strain evidence="3">cv. Kellogg 1175</strain>
        <tissue evidence="2">Leaf</tissue>
    </source>
</reference>
<accession>A0A1E5VVZ4</accession>
<proteinExistence type="predicted"/>
<feature type="compositionally biased region" description="Basic and acidic residues" evidence="1">
    <location>
        <begin position="19"/>
        <end position="28"/>
    </location>
</feature>
<feature type="region of interest" description="Disordered" evidence="1">
    <location>
        <begin position="1"/>
        <end position="112"/>
    </location>
</feature>
<protein>
    <submittedName>
        <fullName evidence="2">Uncharacterized protein</fullName>
    </submittedName>
</protein>
<sequence length="164" mass="17723">LDALLQAAPPAAAGAGREPCARPSDDRRRSGRSIVPGAGRRLHLSKSQSDPHPRALRMRLRRGARAPRRAPVRHPPDARRMPQRSRRRHGGPRARHRRKRKRKADGGEARREVVAAADHEAGISAAMPGVLGGAGAGRVVAVGVRHLPRRVRARGGHARATALH</sequence>
<evidence type="ECO:0000313" key="3">
    <source>
        <dbReference type="Proteomes" id="UP000095767"/>
    </source>
</evidence>
<dbReference type="Proteomes" id="UP000095767">
    <property type="component" value="Unassembled WGS sequence"/>
</dbReference>
<feature type="compositionally biased region" description="Basic residues" evidence="1">
    <location>
        <begin position="54"/>
        <end position="72"/>
    </location>
</feature>
<feature type="compositionally biased region" description="Low complexity" evidence="1">
    <location>
        <begin position="7"/>
        <end position="18"/>
    </location>
</feature>
<feature type="non-terminal residue" evidence="2">
    <location>
        <position position="1"/>
    </location>
</feature>
<keyword evidence="3" id="KW-1185">Reference proteome</keyword>
<feature type="compositionally biased region" description="Basic residues" evidence="1">
    <location>
        <begin position="81"/>
        <end position="103"/>
    </location>
</feature>
<dbReference type="EMBL" id="LWDX02027966">
    <property type="protein sequence ID" value="OEL29296.1"/>
    <property type="molecule type" value="Genomic_DNA"/>
</dbReference>
<gene>
    <name evidence="2" type="ORF">BAE44_0009685</name>
</gene>